<dbReference type="HAMAP" id="MF_00130">
    <property type="entry name" value="RecU"/>
    <property type="match status" value="1"/>
</dbReference>
<dbReference type="InterPro" id="IPR004612">
    <property type="entry name" value="Resolv_RecU"/>
</dbReference>
<keyword evidence="8 13" id="KW-0460">Magnesium</keyword>
<evidence type="ECO:0000313" key="15">
    <source>
        <dbReference type="EMBL" id="TDL95555.1"/>
    </source>
</evidence>
<protein>
    <recommendedName>
        <fullName evidence="12 13">Holliday junction resolvase RecU</fullName>
        <ecNumber evidence="13 14">3.1.21.10</ecNumber>
    </recommendedName>
    <alternativeName>
        <fullName evidence="13">Recombination protein U homolog</fullName>
    </alternativeName>
</protein>
<dbReference type="GO" id="GO:0005737">
    <property type="term" value="C:cytoplasm"/>
    <property type="evidence" value="ECO:0007669"/>
    <property type="project" value="UniProtKB-SubCell"/>
</dbReference>
<evidence type="ECO:0000256" key="5">
    <source>
        <dbReference type="ARBA" id="ARBA00022759"/>
    </source>
</evidence>
<feature type="binding site" evidence="13">
    <location>
        <position position="119"/>
    </location>
    <ligand>
        <name>Mg(2+)</name>
        <dbReference type="ChEBI" id="CHEBI:18420"/>
    </ligand>
</feature>
<comment type="subcellular location">
    <subcellularLocation>
        <location evidence="1 13">Cytoplasm</location>
    </subcellularLocation>
</comment>
<feature type="binding site" evidence="13">
    <location>
        <position position="100"/>
    </location>
    <ligand>
        <name>Mg(2+)</name>
        <dbReference type="ChEBI" id="CHEBI:18420"/>
    </ligand>
</feature>
<evidence type="ECO:0000256" key="10">
    <source>
        <dbReference type="ARBA" id="ARBA00023204"/>
    </source>
</evidence>
<accession>A0A4R6BCG0</accession>
<dbReference type="InterPro" id="IPR011856">
    <property type="entry name" value="tRNA_endonuc-like_dom_sf"/>
</dbReference>
<dbReference type="InterPro" id="IPR011335">
    <property type="entry name" value="Restrct_endonuc-II-like"/>
</dbReference>
<feature type="binding site" evidence="13">
    <location>
        <position position="85"/>
    </location>
    <ligand>
        <name>Mg(2+)</name>
        <dbReference type="ChEBI" id="CHEBI:18420"/>
    </ligand>
</feature>
<dbReference type="PIRSF" id="PIRSF037785">
    <property type="entry name" value="RecU"/>
    <property type="match status" value="1"/>
</dbReference>
<evidence type="ECO:0000256" key="9">
    <source>
        <dbReference type="ARBA" id="ARBA00023172"/>
    </source>
</evidence>
<keyword evidence="9 13" id="KW-0233">DNA recombination</keyword>
<keyword evidence="3 13" id="KW-0540">Nuclease</keyword>
<dbReference type="GO" id="GO:0008821">
    <property type="term" value="F:crossover junction DNA endonuclease activity"/>
    <property type="evidence" value="ECO:0007669"/>
    <property type="project" value="UniProtKB-EC"/>
</dbReference>
<dbReference type="AlphaFoldDB" id="A0A4R6BCG0"/>
<evidence type="ECO:0000256" key="4">
    <source>
        <dbReference type="ARBA" id="ARBA00022723"/>
    </source>
</evidence>
<dbReference type="GO" id="GO:0007059">
    <property type="term" value="P:chromosome segregation"/>
    <property type="evidence" value="ECO:0007669"/>
    <property type="project" value="UniProtKB-UniRule"/>
</dbReference>
<evidence type="ECO:0000256" key="1">
    <source>
        <dbReference type="ARBA" id="ARBA00004496"/>
    </source>
</evidence>
<dbReference type="EMBL" id="SCWA01000013">
    <property type="protein sequence ID" value="TDL95555.1"/>
    <property type="molecule type" value="Genomic_DNA"/>
</dbReference>
<keyword evidence="4 13" id="KW-0479">Metal-binding</keyword>
<evidence type="ECO:0000256" key="3">
    <source>
        <dbReference type="ARBA" id="ARBA00022722"/>
    </source>
</evidence>
<dbReference type="RefSeq" id="WP_133432275.1">
    <property type="nucleotide sequence ID" value="NZ_CP092172.1"/>
</dbReference>
<evidence type="ECO:0000256" key="12">
    <source>
        <dbReference type="ARBA" id="ARBA00029523"/>
    </source>
</evidence>
<dbReference type="CDD" id="cd22354">
    <property type="entry name" value="RecU-like"/>
    <property type="match status" value="1"/>
</dbReference>
<comment type="cofactor">
    <cofactor evidence="13">
        <name>Mg(2+)</name>
        <dbReference type="ChEBI" id="CHEBI:18420"/>
    </cofactor>
    <text evidence="13">Binds 1 Mg(2+) ion per subunit.</text>
</comment>
<feature type="binding site" evidence="13">
    <location>
        <position position="87"/>
    </location>
    <ligand>
        <name>Mg(2+)</name>
        <dbReference type="ChEBI" id="CHEBI:18420"/>
    </ligand>
</feature>
<keyword evidence="2 13" id="KW-0963">Cytoplasm</keyword>
<dbReference type="GO" id="GO:0006310">
    <property type="term" value="P:DNA recombination"/>
    <property type="evidence" value="ECO:0007669"/>
    <property type="project" value="UniProtKB-UniRule"/>
</dbReference>
<dbReference type="Proteomes" id="UP000295310">
    <property type="component" value="Unassembled WGS sequence"/>
</dbReference>
<organism evidence="15 16">
    <name type="scientific">Macrococcus brunensis</name>
    <dbReference type="NCBI Taxonomy" id="198483"/>
    <lineage>
        <taxon>Bacteria</taxon>
        <taxon>Bacillati</taxon>
        <taxon>Bacillota</taxon>
        <taxon>Bacilli</taxon>
        <taxon>Bacillales</taxon>
        <taxon>Staphylococcaceae</taxon>
        <taxon>Macrococcus</taxon>
    </lineage>
</organism>
<dbReference type="NCBIfam" id="NF002584">
    <property type="entry name" value="PRK02234.1-5"/>
    <property type="match status" value="1"/>
</dbReference>
<comment type="caution">
    <text evidence="15">The sequence shown here is derived from an EMBL/GenBank/DDBJ whole genome shotgun (WGS) entry which is preliminary data.</text>
</comment>
<evidence type="ECO:0000256" key="13">
    <source>
        <dbReference type="HAMAP-Rule" id="MF_00130"/>
    </source>
</evidence>
<evidence type="ECO:0000256" key="11">
    <source>
        <dbReference type="ARBA" id="ARBA00023447"/>
    </source>
</evidence>
<dbReference type="EC" id="3.1.21.10" evidence="13 14"/>
<name>A0A4R6BCG0_9STAP</name>
<evidence type="ECO:0000256" key="14">
    <source>
        <dbReference type="NCBIfam" id="TIGR00648"/>
    </source>
</evidence>
<keyword evidence="10 13" id="KW-0234">DNA repair</keyword>
<dbReference type="Gene3D" id="3.40.1350.10">
    <property type="match status" value="1"/>
</dbReference>
<keyword evidence="16" id="KW-1185">Reference proteome</keyword>
<dbReference type="GO" id="GO:0000287">
    <property type="term" value="F:magnesium ion binding"/>
    <property type="evidence" value="ECO:0007669"/>
    <property type="project" value="UniProtKB-UniRule"/>
</dbReference>
<dbReference type="GO" id="GO:0006281">
    <property type="term" value="P:DNA repair"/>
    <property type="evidence" value="ECO:0007669"/>
    <property type="project" value="UniProtKB-UniRule"/>
</dbReference>
<feature type="site" description="Transition state stabilizer" evidence="13">
    <location>
        <position position="102"/>
    </location>
</feature>
<keyword evidence="5 13" id="KW-0255">Endonuclease</keyword>
<dbReference type="SUPFAM" id="SSF52980">
    <property type="entry name" value="Restriction endonuclease-like"/>
    <property type="match status" value="1"/>
</dbReference>
<dbReference type="NCBIfam" id="TIGR00648">
    <property type="entry name" value="recU"/>
    <property type="match status" value="1"/>
</dbReference>
<dbReference type="GO" id="GO:0003676">
    <property type="term" value="F:nucleic acid binding"/>
    <property type="evidence" value="ECO:0007669"/>
    <property type="project" value="InterPro"/>
</dbReference>
<keyword evidence="6 13" id="KW-0227">DNA damage</keyword>
<evidence type="ECO:0000256" key="2">
    <source>
        <dbReference type="ARBA" id="ARBA00022490"/>
    </source>
</evidence>
<dbReference type="Pfam" id="PF03838">
    <property type="entry name" value="RecU"/>
    <property type="match status" value="1"/>
</dbReference>
<evidence type="ECO:0000313" key="16">
    <source>
        <dbReference type="Proteomes" id="UP000295310"/>
    </source>
</evidence>
<dbReference type="OrthoDB" id="9783592at2"/>
<keyword evidence="7 13" id="KW-0378">Hydrolase</keyword>
<gene>
    <name evidence="13 15" type="primary">recU</name>
    <name evidence="15" type="ORF">ERX27_07780</name>
</gene>
<evidence type="ECO:0000256" key="6">
    <source>
        <dbReference type="ARBA" id="ARBA00022763"/>
    </source>
</evidence>
<proteinExistence type="inferred from homology"/>
<comment type="catalytic activity">
    <reaction evidence="13">
        <text>Endonucleolytic cleavage at a junction such as a reciprocal single-stranded crossover between two homologous DNA duplexes (Holliday junction).</text>
        <dbReference type="EC" id="3.1.21.10"/>
    </reaction>
</comment>
<evidence type="ECO:0000256" key="7">
    <source>
        <dbReference type="ARBA" id="ARBA00022801"/>
    </source>
</evidence>
<comment type="function">
    <text evidence="13">Endonuclease that resolves Holliday junction intermediates in genetic recombination. Cleaves mobile four-strand junctions by introducing symmetrical nicks in paired strands. Promotes annealing of linear ssDNA with homologous dsDNA. Required for DNA repair, homologous recombination and chromosome segregation.</text>
</comment>
<sequence length="203" mass="23626">MVNYPNGKKHPSKDLVTTDREKRKINYGRRGMNFEEAIDASNHYYLTERVAVIHKRPTPVQIVKVDYPKRSQAVIKEAYFKTPSTTDYNGIYKGRYLDFEAKETQNKTSFPLVNIHTHQVEHMHAVTEQGGICFLLIHFAVLNEVYLLPFPPFYHYWQRMRDGGRKSMTLTEIRNDGILVSSGFKPRLDYLAAIPLTDESEEK</sequence>
<evidence type="ECO:0000256" key="8">
    <source>
        <dbReference type="ARBA" id="ARBA00022842"/>
    </source>
</evidence>
<reference evidence="15 16" key="1">
    <citation type="submission" date="2019-01" db="EMBL/GenBank/DDBJ databases">
        <title>Draft genome sequences of the type strains of six Macrococcus species.</title>
        <authorList>
            <person name="Mazhar S."/>
            <person name="Altermann E."/>
            <person name="Hill C."/>
            <person name="Mcauliffe O."/>
        </authorList>
    </citation>
    <scope>NUCLEOTIDE SEQUENCE [LARGE SCALE GENOMIC DNA]</scope>
    <source>
        <strain evidence="15 16">CCM4811</strain>
    </source>
</reference>
<comment type="similarity">
    <text evidence="11 13">Belongs to the RecU family.</text>
</comment>